<dbReference type="InterPro" id="IPR044839">
    <property type="entry name" value="NDR1-like"/>
</dbReference>
<evidence type="ECO:0000259" key="6">
    <source>
        <dbReference type="Pfam" id="PF03168"/>
    </source>
</evidence>
<dbReference type="Pfam" id="PF03168">
    <property type="entry name" value="LEA_2"/>
    <property type="match status" value="1"/>
</dbReference>
<comment type="subcellular location">
    <subcellularLocation>
        <location evidence="1">Membrane</location>
        <topology evidence="1">Single-pass membrane protein</topology>
    </subcellularLocation>
</comment>
<keyword evidence="3 5" id="KW-1133">Transmembrane helix</keyword>
<sequence length="219" mass="24647">MSTKECGHHDDEHRRKLLRLIIAGIASLILVILLTIFIIYLILKPTKPQFIIQDATIYNFNISSPTSSPFPTPNTLSLTMQVTLSTHNPNNKIGIYYQNLHVYASYQTQQISFPSALPDTYQGHNDFTVWSPFIYAVAVPVSPFTFSALQQDENNGMVLVSVKVNGRVKWKVGSWISRRYHIFVNCPAYVRFVGDRNNGVGVLAPAVKFQVLQSCTVDV</sequence>
<evidence type="ECO:0000313" key="8">
    <source>
        <dbReference type="Proteomes" id="UP001157006"/>
    </source>
</evidence>
<evidence type="ECO:0000256" key="1">
    <source>
        <dbReference type="ARBA" id="ARBA00004167"/>
    </source>
</evidence>
<name>A0AAV1B0V2_VICFA</name>
<proteinExistence type="predicted"/>
<evidence type="ECO:0000313" key="7">
    <source>
        <dbReference type="EMBL" id="CAI8616210.1"/>
    </source>
</evidence>
<organism evidence="7 8">
    <name type="scientific">Vicia faba</name>
    <name type="common">Broad bean</name>
    <name type="synonym">Faba vulgaris</name>
    <dbReference type="NCBI Taxonomy" id="3906"/>
    <lineage>
        <taxon>Eukaryota</taxon>
        <taxon>Viridiplantae</taxon>
        <taxon>Streptophyta</taxon>
        <taxon>Embryophyta</taxon>
        <taxon>Tracheophyta</taxon>
        <taxon>Spermatophyta</taxon>
        <taxon>Magnoliopsida</taxon>
        <taxon>eudicotyledons</taxon>
        <taxon>Gunneridae</taxon>
        <taxon>Pentapetalae</taxon>
        <taxon>rosids</taxon>
        <taxon>fabids</taxon>
        <taxon>Fabales</taxon>
        <taxon>Fabaceae</taxon>
        <taxon>Papilionoideae</taxon>
        <taxon>50 kb inversion clade</taxon>
        <taxon>NPAAA clade</taxon>
        <taxon>Hologalegina</taxon>
        <taxon>IRL clade</taxon>
        <taxon>Fabeae</taxon>
        <taxon>Vicia</taxon>
    </lineage>
</organism>
<dbReference type="GO" id="GO:0005886">
    <property type="term" value="C:plasma membrane"/>
    <property type="evidence" value="ECO:0007669"/>
    <property type="project" value="TreeGrafter"/>
</dbReference>
<keyword evidence="4 5" id="KW-0472">Membrane</keyword>
<gene>
    <name evidence="7" type="ORF">VFH_VI018360</name>
</gene>
<dbReference type="Proteomes" id="UP001157006">
    <property type="component" value="Chromosome 6"/>
</dbReference>
<dbReference type="PANTHER" id="PTHR31415">
    <property type="entry name" value="OS05G0367900 PROTEIN"/>
    <property type="match status" value="1"/>
</dbReference>
<evidence type="ECO:0000256" key="5">
    <source>
        <dbReference type="SAM" id="Phobius"/>
    </source>
</evidence>
<keyword evidence="8" id="KW-1185">Reference proteome</keyword>
<evidence type="ECO:0000256" key="2">
    <source>
        <dbReference type="ARBA" id="ARBA00022692"/>
    </source>
</evidence>
<protein>
    <recommendedName>
        <fullName evidence="6">Late embryogenesis abundant protein LEA-2 subgroup domain-containing protein</fullName>
    </recommendedName>
</protein>
<evidence type="ECO:0000256" key="3">
    <source>
        <dbReference type="ARBA" id="ARBA00022989"/>
    </source>
</evidence>
<feature type="transmembrane region" description="Helical" evidence="5">
    <location>
        <begin position="20"/>
        <end position="43"/>
    </location>
</feature>
<keyword evidence="2 5" id="KW-0812">Transmembrane</keyword>
<evidence type="ECO:0000256" key="4">
    <source>
        <dbReference type="ARBA" id="ARBA00023136"/>
    </source>
</evidence>
<dbReference type="GO" id="GO:0009506">
    <property type="term" value="C:plasmodesma"/>
    <property type="evidence" value="ECO:0007669"/>
    <property type="project" value="TreeGrafter"/>
</dbReference>
<dbReference type="AlphaFoldDB" id="A0AAV1B0V2"/>
<accession>A0AAV1B0V2</accession>
<dbReference type="PANTHER" id="PTHR31415:SF166">
    <property type="entry name" value="LATE EMBRYOGENESIS ABUNDANT (LEA) HYDROXYPROLINE-RICH GLYCOPROTEIN FAMILY"/>
    <property type="match status" value="1"/>
</dbReference>
<feature type="domain" description="Late embryogenesis abundant protein LEA-2 subgroup" evidence="6">
    <location>
        <begin position="83"/>
        <end position="186"/>
    </location>
</feature>
<dbReference type="GO" id="GO:0098542">
    <property type="term" value="P:defense response to other organism"/>
    <property type="evidence" value="ECO:0007669"/>
    <property type="project" value="InterPro"/>
</dbReference>
<dbReference type="InterPro" id="IPR004864">
    <property type="entry name" value="LEA_2"/>
</dbReference>
<dbReference type="EMBL" id="OX451741">
    <property type="protein sequence ID" value="CAI8616210.1"/>
    <property type="molecule type" value="Genomic_DNA"/>
</dbReference>
<reference evidence="7 8" key="1">
    <citation type="submission" date="2023-01" db="EMBL/GenBank/DDBJ databases">
        <authorList>
            <person name="Kreplak J."/>
        </authorList>
    </citation>
    <scope>NUCLEOTIDE SEQUENCE [LARGE SCALE GENOMIC DNA]</scope>
</reference>